<dbReference type="Pfam" id="PF08798">
    <property type="entry name" value="CRISPR_assoc"/>
    <property type="match status" value="1"/>
</dbReference>
<comment type="caution">
    <text evidence="1">The sequence shown here is derived from an EMBL/GenBank/DDBJ whole genome shotgun (WGS) entry which is preliminary data.</text>
</comment>
<evidence type="ECO:0000313" key="2">
    <source>
        <dbReference type="Proteomes" id="UP000481339"/>
    </source>
</evidence>
<dbReference type="Gene3D" id="3.30.70.1200">
    <property type="entry name" value="Crispr-associated protein, domain 1"/>
    <property type="match status" value="1"/>
</dbReference>
<reference evidence="1 2" key="1">
    <citation type="submission" date="2019-09" db="EMBL/GenBank/DDBJ databases">
        <title>Phylogeny of genus Pseudoclavibacter and closely related genus.</title>
        <authorList>
            <person name="Li Y."/>
        </authorList>
    </citation>
    <scope>NUCLEOTIDE SEQUENCE [LARGE SCALE GENOMIC DNA]</scope>
    <source>
        <strain evidence="1 2">JCM 16921</strain>
    </source>
</reference>
<name>A0A7C8FLY1_9MICO</name>
<proteinExistence type="predicted"/>
<dbReference type="EMBL" id="WBKA01000001">
    <property type="protein sequence ID" value="KAB1633733.1"/>
    <property type="molecule type" value="Genomic_DNA"/>
</dbReference>
<dbReference type="AlphaFoldDB" id="A0A7C8FLY1"/>
<dbReference type="CDD" id="cd09727">
    <property type="entry name" value="Cas6_I-E"/>
    <property type="match status" value="1"/>
</dbReference>
<dbReference type="PROSITE" id="PS51257">
    <property type="entry name" value="PROKAR_LIPOPROTEIN"/>
    <property type="match status" value="1"/>
</dbReference>
<dbReference type="NCBIfam" id="TIGR01907">
    <property type="entry name" value="casE_Cse3"/>
    <property type="match status" value="1"/>
</dbReference>
<gene>
    <name evidence="1" type="primary">cas6e</name>
    <name evidence="1" type="ORF">F8O02_02075</name>
</gene>
<keyword evidence="2" id="KW-1185">Reference proteome</keyword>
<dbReference type="SUPFAM" id="SSF117987">
    <property type="entry name" value="CRISPR-associated protein"/>
    <property type="match status" value="2"/>
</dbReference>
<dbReference type="RefSeq" id="WP_158035570.1">
    <property type="nucleotide sequence ID" value="NZ_BAAAZV010000018.1"/>
</dbReference>
<evidence type="ECO:0000313" key="1">
    <source>
        <dbReference type="EMBL" id="KAB1633733.1"/>
    </source>
</evidence>
<dbReference type="Proteomes" id="UP000481339">
    <property type="component" value="Unassembled WGS sequence"/>
</dbReference>
<dbReference type="InterPro" id="IPR010179">
    <property type="entry name" value="CRISPR-assoc_prot_Cse3"/>
</dbReference>
<dbReference type="OrthoDB" id="9795689at2"/>
<sequence length="220" mass="24698">MTWFSRVLINPNLRQGRRLITNAHVMHAAVLACFPPDVAANGRVLWRLDEQHPRYTLYIVSPARPDLRPLSEQAGWSTEPGQILDYGPLLDRVELGTTWRFRLRANPVRSVSAGRGRRGRIVPHVTPEQQLGWLAERAGRHGFALVERDGTSLTAVTGRADRHFVKNDRHTGGRRAVTLREAQFDGVLECTDRQLLRQTLTQGIGRGKAYGCGLLTIARV</sequence>
<dbReference type="Gene3D" id="3.30.70.1210">
    <property type="entry name" value="Crispr-associated protein, domain 2"/>
    <property type="match status" value="1"/>
</dbReference>
<accession>A0A7C8FLY1</accession>
<protein>
    <submittedName>
        <fullName evidence="1">Type I-E CRISPR-associated protein Cas6/Cse3/CasE</fullName>
    </submittedName>
</protein>
<organism evidence="1 2">
    <name type="scientific">Pseudoclavibacter caeni</name>
    <dbReference type="NCBI Taxonomy" id="908846"/>
    <lineage>
        <taxon>Bacteria</taxon>
        <taxon>Bacillati</taxon>
        <taxon>Actinomycetota</taxon>
        <taxon>Actinomycetes</taxon>
        <taxon>Micrococcales</taxon>
        <taxon>Microbacteriaceae</taxon>
        <taxon>Pseudoclavibacter</taxon>
    </lineage>
</organism>
<dbReference type="SMART" id="SM01101">
    <property type="entry name" value="CRISPR_assoc"/>
    <property type="match status" value="1"/>
</dbReference>